<dbReference type="Pfam" id="PF02571">
    <property type="entry name" value="CbiJ"/>
    <property type="match status" value="1"/>
</dbReference>
<evidence type="ECO:0000256" key="2">
    <source>
        <dbReference type="ARBA" id="ARBA00022573"/>
    </source>
</evidence>
<dbReference type="GO" id="GO:0016491">
    <property type="term" value="F:oxidoreductase activity"/>
    <property type="evidence" value="ECO:0007669"/>
    <property type="project" value="UniProtKB-KW"/>
</dbReference>
<name>A0ABT2K5E5_9RHOB</name>
<dbReference type="PROSITE" id="PS51014">
    <property type="entry name" value="COBK_CBIJ"/>
    <property type="match status" value="1"/>
</dbReference>
<dbReference type="PANTHER" id="PTHR36925">
    <property type="entry name" value="COBALT-PRECORRIN-6A REDUCTASE"/>
    <property type="match status" value="1"/>
</dbReference>
<organism evidence="4 5">
    <name type="scientific">Paracoccus maritimus</name>
    <dbReference type="NCBI Taxonomy" id="2933292"/>
    <lineage>
        <taxon>Bacteria</taxon>
        <taxon>Pseudomonadati</taxon>
        <taxon>Pseudomonadota</taxon>
        <taxon>Alphaproteobacteria</taxon>
        <taxon>Rhodobacterales</taxon>
        <taxon>Paracoccaceae</taxon>
        <taxon>Paracoccus</taxon>
    </lineage>
</organism>
<dbReference type="Proteomes" id="UP001320702">
    <property type="component" value="Unassembled WGS sequence"/>
</dbReference>
<evidence type="ECO:0000313" key="5">
    <source>
        <dbReference type="Proteomes" id="UP001320702"/>
    </source>
</evidence>
<protein>
    <submittedName>
        <fullName evidence="4">Cobalt-precorrin-6A reductase</fullName>
        <ecNumber evidence="4">1.3.1.106</ecNumber>
    </submittedName>
</protein>
<reference evidence="4 5" key="1">
    <citation type="submission" date="2022-04" db="EMBL/GenBank/DDBJ databases">
        <title>Paracoccus sp. YLB-12 draft genome sequence.</title>
        <authorList>
            <person name="Yu L."/>
        </authorList>
    </citation>
    <scope>NUCLEOTIDE SEQUENCE [LARGE SCALE GENOMIC DNA]</scope>
    <source>
        <strain evidence="4 5">YLB-12</strain>
    </source>
</reference>
<dbReference type="EMBL" id="JANAVZ010000001">
    <property type="protein sequence ID" value="MCT4331765.1"/>
    <property type="molecule type" value="Genomic_DNA"/>
</dbReference>
<dbReference type="RefSeq" id="WP_260275632.1">
    <property type="nucleotide sequence ID" value="NZ_JANAVZ010000001.1"/>
</dbReference>
<proteinExistence type="predicted"/>
<dbReference type="NCBIfam" id="TIGR00715">
    <property type="entry name" value="precor6x_red"/>
    <property type="match status" value="1"/>
</dbReference>
<keyword evidence="5" id="KW-1185">Reference proteome</keyword>
<dbReference type="PANTHER" id="PTHR36925:SF1">
    <property type="entry name" value="COBALT-PRECORRIN-6A REDUCTASE"/>
    <property type="match status" value="1"/>
</dbReference>
<dbReference type="NCBIfam" id="NF005968">
    <property type="entry name" value="PRK08057.1-2"/>
    <property type="match status" value="1"/>
</dbReference>
<evidence type="ECO:0000313" key="4">
    <source>
        <dbReference type="EMBL" id="MCT4331765.1"/>
    </source>
</evidence>
<accession>A0ABT2K5E5</accession>
<dbReference type="InterPro" id="IPR003723">
    <property type="entry name" value="Precorrin-6x_reduct"/>
</dbReference>
<sequence>MSRILLLGGTTEAGQLARLLADAGMDAVYSYAGRTTYPVDQPLPIRIGGFGGADGLADYLRAQAISHVIDATHPFADQISRNAIAAAKATTVPILSLHRLPWQPDARDNWLHVPDLQAAAKALPEEPARVFLAIGRQHLAAFAERPHYWLLRLVDPPAAPLPLRNAHAVIARGPFTPDADEALLRDHAITHIVTKNAGGTGAKAKLIAARRLGLPVVMVDRPALPPCTSVDNPEAAMDWVHQTRPSRSLRGV</sequence>
<keyword evidence="3 4" id="KW-0560">Oxidoreductase</keyword>
<evidence type="ECO:0000256" key="3">
    <source>
        <dbReference type="ARBA" id="ARBA00023002"/>
    </source>
</evidence>
<keyword evidence="2" id="KW-0169">Cobalamin biosynthesis</keyword>
<evidence type="ECO:0000256" key="1">
    <source>
        <dbReference type="ARBA" id="ARBA00004953"/>
    </source>
</evidence>
<gene>
    <name evidence="4" type="ORF">MU516_02645</name>
</gene>
<dbReference type="EC" id="1.3.1.106" evidence="4"/>
<comment type="pathway">
    <text evidence="1">Cofactor biosynthesis; adenosylcobalamin biosynthesis.</text>
</comment>
<comment type="caution">
    <text evidence="4">The sequence shown here is derived from an EMBL/GenBank/DDBJ whole genome shotgun (WGS) entry which is preliminary data.</text>
</comment>